<dbReference type="InterPro" id="IPR046945">
    <property type="entry name" value="RHMD-like"/>
</dbReference>
<dbReference type="SUPFAM" id="SSF54826">
    <property type="entry name" value="Enolase N-terminal domain-like"/>
    <property type="match status" value="1"/>
</dbReference>
<dbReference type="InterPro" id="IPR036849">
    <property type="entry name" value="Enolase-like_C_sf"/>
</dbReference>
<keyword evidence="3" id="KW-0460">Magnesium</keyword>
<evidence type="ECO:0000256" key="3">
    <source>
        <dbReference type="ARBA" id="ARBA00022842"/>
    </source>
</evidence>
<dbReference type="InterPro" id="IPR029017">
    <property type="entry name" value="Enolase-like_N"/>
</dbReference>
<keyword evidence="6" id="KW-1185">Reference proteome</keyword>
<sequence>MKSSIAIRDVKLYKASNTLKKPIADATHTLTEISFIVMRIQLENGIIGESYLLSFQYSPNAIVGALKDIIPVIKGYKANETSAVYQKLDDLAEYFGNQGLLRWAQAAINIAMWDAWGKFLGQPIHKILGTHKEKVSIYGSGGWISYSIDELIEEVTNYADRGFKAVKIKVGSPKVSTDVERLRLVREAVGDKVDIMMDANQGMDLPSAMKLAREARDLNINWFEEPIHHQNFQGYEILKNQTGISLAMGEREFDTLPLRELATRNALDIWQPDILRIGGVEAWRESAALAKSFHLPVLPHYYKDYDVPLVCTISNGVGVESFDWVDPLIDNPMVVQDGYAKPHNLPGWGFSFIDDRMNEIKL</sequence>
<dbReference type="SFLD" id="SFLDS00001">
    <property type="entry name" value="Enolase"/>
    <property type="match status" value="1"/>
</dbReference>
<dbReference type="PANTHER" id="PTHR13794:SF58">
    <property type="entry name" value="MITOCHONDRIAL ENOLASE SUPERFAMILY MEMBER 1"/>
    <property type="match status" value="1"/>
</dbReference>
<dbReference type="InterPro" id="IPR013341">
    <property type="entry name" value="Mandelate_racemase_N_dom"/>
</dbReference>
<name>A0ABR7UP85_9FLAO</name>
<dbReference type="CDD" id="cd03316">
    <property type="entry name" value="MR_like"/>
    <property type="match status" value="1"/>
</dbReference>
<dbReference type="Proteomes" id="UP000661715">
    <property type="component" value="Unassembled WGS sequence"/>
</dbReference>
<dbReference type="Pfam" id="PF13378">
    <property type="entry name" value="MR_MLE_C"/>
    <property type="match status" value="1"/>
</dbReference>
<keyword evidence="2" id="KW-0479">Metal-binding</keyword>
<dbReference type="InterPro" id="IPR013342">
    <property type="entry name" value="Mandelate_racemase_C"/>
</dbReference>
<dbReference type="Gene3D" id="3.30.390.10">
    <property type="entry name" value="Enolase-like, N-terminal domain"/>
    <property type="match status" value="1"/>
</dbReference>
<proteinExistence type="predicted"/>
<evidence type="ECO:0000256" key="2">
    <source>
        <dbReference type="ARBA" id="ARBA00022723"/>
    </source>
</evidence>
<reference evidence="5 6" key="1">
    <citation type="journal article" date="2020" name="Microbiol. Res.">
        <title>Flavobacterium pokkalii sp. nov., a novel plant growth promoting native rhizobacteria isolated from pokkali rice grown in coastal saline affected agricultural regions of southern India, Kerala.</title>
        <authorList>
            <person name="Menon R.R."/>
            <person name="Kumari S."/>
            <person name="Viver T."/>
            <person name="Rameshkumar N."/>
        </authorList>
    </citation>
    <scope>NUCLEOTIDE SEQUENCE [LARGE SCALE GENOMIC DNA]</scope>
    <source>
        <strain evidence="5 6">L1I52</strain>
    </source>
</reference>
<dbReference type="PANTHER" id="PTHR13794">
    <property type="entry name" value="ENOLASE SUPERFAMILY, MANDELATE RACEMASE"/>
    <property type="match status" value="1"/>
</dbReference>
<dbReference type="InterPro" id="IPR029065">
    <property type="entry name" value="Enolase_C-like"/>
</dbReference>
<evidence type="ECO:0000259" key="4">
    <source>
        <dbReference type="SMART" id="SM00922"/>
    </source>
</evidence>
<dbReference type="EMBL" id="NASZ01000002">
    <property type="protein sequence ID" value="MBD0724023.1"/>
    <property type="molecule type" value="Genomic_DNA"/>
</dbReference>
<comment type="cofactor">
    <cofactor evidence="1">
        <name>Mg(2+)</name>
        <dbReference type="ChEBI" id="CHEBI:18420"/>
    </cofactor>
</comment>
<comment type="caution">
    <text evidence="5">The sequence shown here is derived from an EMBL/GenBank/DDBJ whole genome shotgun (WGS) entry which is preliminary data.</text>
</comment>
<dbReference type="RefSeq" id="WP_188219584.1">
    <property type="nucleotide sequence ID" value="NZ_NASZ01000002.1"/>
</dbReference>
<evidence type="ECO:0000313" key="5">
    <source>
        <dbReference type="EMBL" id="MBD0724023.1"/>
    </source>
</evidence>
<evidence type="ECO:0000313" key="6">
    <source>
        <dbReference type="Proteomes" id="UP000661715"/>
    </source>
</evidence>
<dbReference type="Pfam" id="PF02746">
    <property type="entry name" value="MR_MLE_N"/>
    <property type="match status" value="1"/>
</dbReference>
<accession>A0ABR7UP85</accession>
<gene>
    <name evidence="5" type="ORF">B6A10_02405</name>
</gene>
<organism evidence="5 6">
    <name type="scientific">Flavobacterium pokkalii</name>
    <dbReference type="NCBI Taxonomy" id="1940408"/>
    <lineage>
        <taxon>Bacteria</taxon>
        <taxon>Pseudomonadati</taxon>
        <taxon>Bacteroidota</taxon>
        <taxon>Flavobacteriia</taxon>
        <taxon>Flavobacteriales</taxon>
        <taxon>Flavobacteriaceae</taxon>
        <taxon>Flavobacterium</taxon>
    </lineage>
</organism>
<dbReference type="SMART" id="SM00922">
    <property type="entry name" value="MR_MLE"/>
    <property type="match status" value="1"/>
</dbReference>
<evidence type="ECO:0000256" key="1">
    <source>
        <dbReference type="ARBA" id="ARBA00001946"/>
    </source>
</evidence>
<dbReference type="SFLD" id="SFLDG00179">
    <property type="entry name" value="mandelate_racemase"/>
    <property type="match status" value="1"/>
</dbReference>
<dbReference type="Gene3D" id="3.20.20.120">
    <property type="entry name" value="Enolase-like C-terminal domain"/>
    <property type="match status" value="1"/>
</dbReference>
<dbReference type="SUPFAM" id="SSF51604">
    <property type="entry name" value="Enolase C-terminal domain-like"/>
    <property type="match status" value="1"/>
</dbReference>
<feature type="domain" description="Mandelate racemase/muconate lactonizing enzyme C-terminal" evidence="4">
    <location>
        <begin position="148"/>
        <end position="245"/>
    </location>
</feature>
<protein>
    <submittedName>
        <fullName evidence="5">Mandelate racemase</fullName>
    </submittedName>
</protein>